<evidence type="ECO:0000313" key="1">
    <source>
        <dbReference type="EMBL" id="TQE08513.1"/>
    </source>
</evidence>
<evidence type="ECO:0000313" key="2">
    <source>
        <dbReference type="Proteomes" id="UP000315295"/>
    </source>
</evidence>
<dbReference type="Proteomes" id="UP000315295">
    <property type="component" value="Unassembled WGS sequence"/>
</dbReference>
<name>A0A540ND40_MALBA</name>
<proteinExistence type="predicted"/>
<evidence type="ECO:0008006" key="3">
    <source>
        <dbReference type="Google" id="ProtNLM"/>
    </source>
</evidence>
<accession>A0A540ND40</accession>
<dbReference type="AlphaFoldDB" id="A0A540ND40"/>
<gene>
    <name evidence="1" type="ORF">C1H46_005819</name>
</gene>
<protein>
    <recommendedName>
        <fullName evidence="3">RING-CH-type domain-containing protein</fullName>
    </recommendedName>
</protein>
<dbReference type="EMBL" id="VIEB01000070">
    <property type="protein sequence ID" value="TQE08513.1"/>
    <property type="molecule type" value="Genomic_DNA"/>
</dbReference>
<organism evidence="1 2">
    <name type="scientific">Malus baccata</name>
    <name type="common">Siberian crab apple</name>
    <name type="synonym">Pyrus baccata</name>
    <dbReference type="NCBI Taxonomy" id="106549"/>
    <lineage>
        <taxon>Eukaryota</taxon>
        <taxon>Viridiplantae</taxon>
        <taxon>Streptophyta</taxon>
        <taxon>Embryophyta</taxon>
        <taxon>Tracheophyta</taxon>
        <taxon>Spermatophyta</taxon>
        <taxon>Magnoliopsida</taxon>
        <taxon>eudicotyledons</taxon>
        <taxon>Gunneridae</taxon>
        <taxon>Pentapetalae</taxon>
        <taxon>rosids</taxon>
        <taxon>fabids</taxon>
        <taxon>Rosales</taxon>
        <taxon>Rosaceae</taxon>
        <taxon>Amygdaloideae</taxon>
        <taxon>Maleae</taxon>
        <taxon>Malus</taxon>
    </lineage>
</organism>
<reference evidence="1 2" key="1">
    <citation type="journal article" date="2019" name="G3 (Bethesda)">
        <title>Sequencing of a Wild Apple (Malus baccata) Genome Unravels the Differences Between Cultivated and Wild Apple Species Regarding Disease Resistance and Cold Tolerance.</title>
        <authorList>
            <person name="Chen X."/>
        </authorList>
    </citation>
    <scope>NUCLEOTIDE SEQUENCE [LARGE SCALE GENOMIC DNA]</scope>
    <source>
        <strain evidence="2">cv. Shandingzi</strain>
        <tissue evidence="1">Leaves</tissue>
    </source>
</reference>
<comment type="caution">
    <text evidence="1">The sequence shown here is derived from an EMBL/GenBank/DDBJ whole genome shotgun (WGS) entry which is preliminary data.</text>
</comment>
<sequence length="106" mass="11497">METASKMVEKAVAFASGKSSTKAKEKVEVLNKDIEVGQGSSNVNSEEGKGSGIRIQNECRICQDEDYLHRLEAPCCCNGTLKVRCSTNEARVISLSLPSLNLCIVF</sequence>
<keyword evidence="2" id="KW-1185">Reference proteome</keyword>